<evidence type="ECO:0008006" key="2">
    <source>
        <dbReference type="Google" id="ProtNLM"/>
    </source>
</evidence>
<sequence>MAPGIYNLALLDFDLVTQDYVDDSITDNGDMPEVLATVMAVFLDHLSQFPRSGIIITGNRPSRTRLYQIAINKTGDDVKRQLKILGYQRSKWRIFEPNQSYESFLIARNLVD</sequence>
<dbReference type="EMBL" id="CP159289">
    <property type="protein sequence ID" value="XCH26544.1"/>
    <property type="molecule type" value="Genomic_DNA"/>
</dbReference>
<protein>
    <recommendedName>
        <fullName evidence="2">DUF695 domain-containing protein</fullName>
    </recommendedName>
</protein>
<reference evidence="1" key="1">
    <citation type="submission" date="2024-06" db="EMBL/GenBank/DDBJ databases">
        <title>Sequencing and assembly of the genome of Dyadobacter sp. strain 676, a symbiont of Cyamopsis tetragonoloba.</title>
        <authorList>
            <person name="Guro P."/>
            <person name="Sazanova A."/>
            <person name="Kuznetsova I."/>
            <person name="Belimov A."/>
            <person name="Safronova V."/>
        </authorList>
    </citation>
    <scope>NUCLEOTIDE SEQUENCE</scope>
    <source>
        <strain evidence="1">676</strain>
    </source>
</reference>
<accession>A0AAU8FSS8</accession>
<evidence type="ECO:0000313" key="1">
    <source>
        <dbReference type="EMBL" id="XCH26544.1"/>
    </source>
</evidence>
<dbReference type="RefSeq" id="WP_353721835.1">
    <property type="nucleotide sequence ID" value="NZ_CP159289.1"/>
</dbReference>
<dbReference type="AlphaFoldDB" id="A0AAU8FSS8"/>
<proteinExistence type="predicted"/>
<dbReference type="Pfam" id="PF22028">
    <property type="entry name" value="DUF6934"/>
    <property type="match status" value="1"/>
</dbReference>
<organism evidence="1">
    <name type="scientific">Dyadobacter sp. 676</name>
    <dbReference type="NCBI Taxonomy" id="3088362"/>
    <lineage>
        <taxon>Bacteria</taxon>
        <taxon>Pseudomonadati</taxon>
        <taxon>Bacteroidota</taxon>
        <taxon>Cytophagia</taxon>
        <taxon>Cytophagales</taxon>
        <taxon>Spirosomataceae</taxon>
        <taxon>Dyadobacter</taxon>
    </lineage>
</organism>
<dbReference type="InterPro" id="IPR053865">
    <property type="entry name" value="DUF6934"/>
</dbReference>
<gene>
    <name evidence="1" type="ORF">ABV298_09165</name>
</gene>
<name>A0AAU8FSS8_9BACT</name>